<dbReference type="PANTHER" id="PTHR38693">
    <property type="entry name" value="UBIQUINONE BIOSYNTHESIS PROTEIN UBIJ"/>
    <property type="match status" value="1"/>
</dbReference>
<dbReference type="InterPro" id="IPR036527">
    <property type="entry name" value="SCP2_sterol-bd_dom_sf"/>
</dbReference>
<dbReference type="UniPathway" id="UPA00232"/>
<sequence>MLPLLPQLLCAVAERLSRKAIALDPSCLPKLRQLQGKQLAFALRELKLTIVVSAGSDSLLFNQQDETADCRISTDLASLRQLRDPSQLTRLIKADALQIDGDLQLAQQYASFFQQLDPDWQTELARYLGDAPSHKLLQTLSQLSSYCSQKWQLLQQTQLELVQDELQLVPVRAEYELFTQQLSQLQGQVEQVRRKIQLLQESRCA</sequence>
<keyword evidence="5" id="KW-1185">Reference proteome</keyword>
<comment type="subcellular location">
    <subcellularLocation>
        <location evidence="1">Cytoplasm</location>
    </subcellularLocation>
</comment>
<keyword evidence="1" id="KW-0963">Cytoplasm</keyword>
<evidence type="ECO:0000256" key="1">
    <source>
        <dbReference type="HAMAP-Rule" id="MF_02215"/>
    </source>
</evidence>
<name>H3ZF06_9ALTE</name>
<dbReference type="HAMAP" id="MF_02215">
    <property type="entry name" value="UbiJ"/>
    <property type="match status" value="1"/>
</dbReference>
<comment type="pathway">
    <text evidence="1">Cofactor biosynthesis; ubiquinone biosynthesis.</text>
</comment>
<organism evidence="4 5">
    <name type="scientific">Alishewanella jeotgali KCTC 22429</name>
    <dbReference type="NCBI Taxonomy" id="1129374"/>
    <lineage>
        <taxon>Bacteria</taxon>
        <taxon>Pseudomonadati</taxon>
        <taxon>Pseudomonadota</taxon>
        <taxon>Gammaproteobacteria</taxon>
        <taxon>Alteromonadales</taxon>
        <taxon>Alteromonadaceae</taxon>
        <taxon>Alishewanella</taxon>
    </lineage>
</organism>
<dbReference type="PATRIC" id="fig|1129374.4.peg.1933"/>
<dbReference type="EMBL" id="AHTH01000028">
    <property type="protein sequence ID" value="EHR40824.1"/>
    <property type="molecule type" value="Genomic_DNA"/>
</dbReference>
<evidence type="ECO:0000256" key="2">
    <source>
        <dbReference type="SAM" id="Coils"/>
    </source>
</evidence>
<evidence type="ECO:0000259" key="3">
    <source>
        <dbReference type="Pfam" id="PF02036"/>
    </source>
</evidence>
<dbReference type="GO" id="GO:0005737">
    <property type="term" value="C:cytoplasm"/>
    <property type="evidence" value="ECO:0007669"/>
    <property type="project" value="UniProtKB-SubCell"/>
</dbReference>
<dbReference type="Proteomes" id="UP000012046">
    <property type="component" value="Unassembled WGS sequence"/>
</dbReference>
<reference evidence="4 5" key="1">
    <citation type="journal article" date="2012" name="J. Bacteriol.">
        <title>Genome Sequence of Extracellular-Protease-Producing Alishewanella jeotgali Isolated from Traditional Korean Fermented Seafood.</title>
        <authorList>
            <person name="Jung J."/>
            <person name="Chun J."/>
            <person name="Park W."/>
        </authorList>
    </citation>
    <scope>NUCLEOTIDE SEQUENCE [LARGE SCALE GENOMIC DNA]</scope>
    <source>
        <strain evidence="4 5">KCTC 22429</strain>
    </source>
</reference>
<comment type="caution">
    <text evidence="4">The sequence shown here is derived from an EMBL/GenBank/DDBJ whole genome shotgun (WGS) entry which is preliminary data.</text>
</comment>
<dbReference type="AlphaFoldDB" id="H3ZF06"/>
<dbReference type="Pfam" id="PF02036">
    <property type="entry name" value="SCP2"/>
    <property type="match status" value="1"/>
</dbReference>
<dbReference type="eggNOG" id="COG3165">
    <property type="taxonomic scope" value="Bacteria"/>
</dbReference>
<accession>H3ZF06</accession>
<comment type="function">
    <text evidence="1">Required for ubiquinone (coenzyme Q) biosynthesis. Binds hydrophobic ubiquinone biosynthetic intermediates via its SCP2 domain and is essential for the stability of the Ubi complex. May constitute a docking platform where Ubi enzymes assemble and access their SCP2-bound polyprenyl substrates.</text>
</comment>
<dbReference type="InterPro" id="IPR038989">
    <property type="entry name" value="UbiJ"/>
</dbReference>
<dbReference type="RefSeq" id="WP_008950716.1">
    <property type="nucleotide sequence ID" value="NZ_AHTH01000028.1"/>
</dbReference>
<gene>
    <name evidence="1" type="primary">ubiJ</name>
    <name evidence="4" type="ORF">AJE_09704</name>
</gene>
<feature type="coiled-coil region" evidence="2">
    <location>
        <begin position="175"/>
        <end position="202"/>
    </location>
</feature>
<keyword evidence="2" id="KW-0175">Coiled coil</keyword>
<dbReference type="PANTHER" id="PTHR38693:SF1">
    <property type="entry name" value="UBIQUINONE BIOSYNTHESIS ACCESSORY FACTOR UBIJ"/>
    <property type="match status" value="1"/>
</dbReference>
<keyword evidence="1" id="KW-0831">Ubiquinone biosynthesis</keyword>
<dbReference type="SUPFAM" id="SSF55718">
    <property type="entry name" value="SCP-like"/>
    <property type="match status" value="1"/>
</dbReference>
<dbReference type="GO" id="GO:0006744">
    <property type="term" value="P:ubiquinone biosynthetic process"/>
    <property type="evidence" value="ECO:0007669"/>
    <property type="project" value="UniProtKB-UniRule"/>
</dbReference>
<proteinExistence type="inferred from homology"/>
<comment type="similarity">
    <text evidence="1">Belongs to the UbiJ family.</text>
</comment>
<evidence type="ECO:0000313" key="5">
    <source>
        <dbReference type="Proteomes" id="UP000012046"/>
    </source>
</evidence>
<evidence type="ECO:0000313" key="4">
    <source>
        <dbReference type="EMBL" id="EHR40824.1"/>
    </source>
</evidence>
<dbReference type="STRING" id="1129374.AJE_09704"/>
<protein>
    <recommendedName>
        <fullName evidence="1">Ubiquinone biosynthesis accessory factor UbiJ</fullName>
    </recommendedName>
</protein>
<dbReference type="InterPro" id="IPR003033">
    <property type="entry name" value="SCP2_sterol-bd_dom"/>
</dbReference>
<feature type="domain" description="SCP2" evidence="3">
    <location>
        <begin position="20"/>
        <end position="113"/>
    </location>
</feature>